<dbReference type="NCBIfam" id="TIGR00051">
    <property type="entry name" value="YbgC/FadM family acyl-CoA thioesterase"/>
    <property type="match status" value="1"/>
</dbReference>
<dbReference type="InterPro" id="IPR014166">
    <property type="entry name" value="Tol-Pal_acyl-CoA_thioesterase"/>
</dbReference>
<dbReference type="NCBIfam" id="TIGR02799">
    <property type="entry name" value="thio_ybgC"/>
    <property type="match status" value="1"/>
</dbReference>
<dbReference type="InterPro" id="IPR008272">
    <property type="entry name" value="HB-CoA_thioesterase_AS"/>
</dbReference>
<protein>
    <submittedName>
        <fullName evidence="3">Thioesterase</fullName>
    </submittedName>
</protein>
<dbReference type="PANTHER" id="PTHR31793">
    <property type="entry name" value="4-HYDROXYBENZOYL-COA THIOESTERASE FAMILY MEMBER"/>
    <property type="match status" value="1"/>
</dbReference>
<organism evidence="3 4">
    <name type="scientific">Thalassobaculum fulvum</name>
    <dbReference type="NCBI Taxonomy" id="1633335"/>
    <lineage>
        <taxon>Bacteria</taxon>
        <taxon>Pseudomonadati</taxon>
        <taxon>Pseudomonadota</taxon>
        <taxon>Alphaproteobacteria</taxon>
        <taxon>Rhodospirillales</taxon>
        <taxon>Thalassobaculaceae</taxon>
        <taxon>Thalassobaculum</taxon>
    </lineage>
</organism>
<evidence type="ECO:0000313" key="4">
    <source>
        <dbReference type="Proteomes" id="UP000630353"/>
    </source>
</evidence>
<comment type="similarity">
    <text evidence="1">Belongs to the 4-hydroxybenzoyl-CoA thioesterase family.</text>
</comment>
<dbReference type="Pfam" id="PF13279">
    <property type="entry name" value="4HBT_2"/>
    <property type="match status" value="1"/>
</dbReference>
<accession>A0A919CSB3</accession>
<dbReference type="RefSeq" id="WP_189995604.1">
    <property type="nucleotide sequence ID" value="NZ_BMZS01000016.1"/>
</dbReference>
<proteinExistence type="inferred from homology"/>
<reference evidence="3" key="1">
    <citation type="journal article" date="2014" name="Int. J. Syst. Evol. Microbiol.">
        <title>Complete genome sequence of Corynebacterium casei LMG S-19264T (=DSM 44701T), isolated from a smear-ripened cheese.</title>
        <authorList>
            <consortium name="US DOE Joint Genome Institute (JGI-PGF)"/>
            <person name="Walter F."/>
            <person name="Albersmeier A."/>
            <person name="Kalinowski J."/>
            <person name="Ruckert C."/>
        </authorList>
    </citation>
    <scope>NUCLEOTIDE SEQUENCE</scope>
    <source>
        <strain evidence="3">KCTC 42651</strain>
    </source>
</reference>
<keyword evidence="2" id="KW-0378">Hydrolase</keyword>
<dbReference type="AlphaFoldDB" id="A0A919CSB3"/>
<reference evidence="3" key="2">
    <citation type="submission" date="2020-09" db="EMBL/GenBank/DDBJ databases">
        <authorList>
            <person name="Sun Q."/>
            <person name="Kim S."/>
        </authorList>
    </citation>
    <scope>NUCLEOTIDE SEQUENCE</scope>
    <source>
        <strain evidence="3">KCTC 42651</strain>
    </source>
</reference>
<dbReference type="Gene3D" id="3.10.129.10">
    <property type="entry name" value="Hotdog Thioesterase"/>
    <property type="match status" value="1"/>
</dbReference>
<dbReference type="GO" id="GO:0047617">
    <property type="term" value="F:fatty acyl-CoA hydrolase activity"/>
    <property type="evidence" value="ECO:0007669"/>
    <property type="project" value="TreeGrafter"/>
</dbReference>
<evidence type="ECO:0000313" key="3">
    <source>
        <dbReference type="EMBL" id="GHD63500.1"/>
    </source>
</evidence>
<dbReference type="EMBL" id="BMZS01000016">
    <property type="protein sequence ID" value="GHD63500.1"/>
    <property type="molecule type" value="Genomic_DNA"/>
</dbReference>
<keyword evidence="4" id="KW-1185">Reference proteome</keyword>
<dbReference type="FunFam" id="3.10.129.10:FF:000004">
    <property type="entry name" value="Tol-pal system-associated acyl-CoA thioesterase"/>
    <property type="match status" value="1"/>
</dbReference>
<sequence>MAEPAAAVGPLAGGEFRFPVRVYYEDTDAGGIVYHANYLQFAERARTETLRRLGIDQSRLRDEHDVIFIVRRCTIDYRAPARLDDALEVRTRMTGWRGASIEAEQTVHRRGEDGALVALDLTIACVNGRGRPVRIPGPVREAFERAAGDGSAGHGAAGAA</sequence>
<comment type="caution">
    <text evidence="3">The sequence shown here is derived from an EMBL/GenBank/DDBJ whole genome shotgun (WGS) entry which is preliminary data.</text>
</comment>
<dbReference type="InterPro" id="IPR050563">
    <property type="entry name" value="4-hydroxybenzoyl-CoA_TE"/>
</dbReference>
<dbReference type="PROSITE" id="PS01328">
    <property type="entry name" value="4HBCOA_THIOESTERASE"/>
    <property type="match status" value="1"/>
</dbReference>
<evidence type="ECO:0000256" key="2">
    <source>
        <dbReference type="ARBA" id="ARBA00022801"/>
    </source>
</evidence>
<dbReference type="PIRSF" id="PIRSF003230">
    <property type="entry name" value="YbgC"/>
    <property type="match status" value="1"/>
</dbReference>
<dbReference type="SUPFAM" id="SSF54637">
    <property type="entry name" value="Thioesterase/thiol ester dehydrase-isomerase"/>
    <property type="match status" value="1"/>
</dbReference>
<dbReference type="InterPro" id="IPR029069">
    <property type="entry name" value="HotDog_dom_sf"/>
</dbReference>
<dbReference type="Proteomes" id="UP000630353">
    <property type="component" value="Unassembled WGS sequence"/>
</dbReference>
<evidence type="ECO:0000256" key="1">
    <source>
        <dbReference type="ARBA" id="ARBA00005953"/>
    </source>
</evidence>
<dbReference type="CDD" id="cd00586">
    <property type="entry name" value="4HBT"/>
    <property type="match status" value="1"/>
</dbReference>
<name>A0A919CSB3_9PROT</name>
<dbReference type="InterPro" id="IPR006684">
    <property type="entry name" value="YbgC/YbaW"/>
</dbReference>
<dbReference type="PANTHER" id="PTHR31793:SF37">
    <property type="entry name" value="ACYL-COA THIOESTER HYDROLASE YBGC"/>
    <property type="match status" value="1"/>
</dbReference>
<gene>
    <name evidence="3" type="ORF">GCM10017083_53860</name>
</gene>